<feature type="compositionally biased region" description="Basic and acidic residues" evidence="1">
    <location>
        <begin position="1"/>
        <end position="10"/>
    </location>
</feature>
<dbReference type="Gramene" id="TVU05656">
    <property type="protein sequence ID" value="TVU05656"/>
    <property type="gene ID" value="EJB05_48827"/>
</dbReference>
<gene>
    <name evidence="2" type="ORF">EJB05_48827</name>
</gene>
<sequence>MADHDVERLAQGDLSSPGRKEEVNPTSNQQVLGQSDMLPPPSTSFGNLPCIFGVCQFLLYGNHPKIKNVPQERVFLWHGHTIDEFNMVC</sequence>
<protein>
    <submittedName>
        <fullName evidence="2">Uncharacterized protein</fullName>
    </submittedName>
</protein>
<keyword evidence="3" id="KW-1185">Reference proteome</keyword>
<name>A0A5J9T2P9_9POAL</name>
<evidence type="ECO:0000313" key="2">
    <source>
        <dbReference type="EMBL" id="TVU05656.1"/>
    </source>
</evidence>
<evidence type="ECO:0000256" key="1">
    <source>
        <dbReference type="SAM" id="MobiDB-lite"/>
    </source>
</evidence>
<dbReference type="Proteomes" id="UP000324897">
    <property type="component" value="Unassembled WGS sequence"/>
</dbReference>
<comment type="caution">
    <text evidence="2">The sequence shown here is derived from an EMBL/GenBank/DDBJ whole genome shotgun (WGS) entry which is preliminary data.</text>
</comment>
<dbReference type="EMBL" id="RWGY01000051">
    <property type="protein sequence ID" value="TVU05656.1"/>
    <property type="molecule type" value="Genomic_DNA"/>
</dbReference>
<organism evidence="2 3">
    <name type="scientific">Eragrostis curvula</name>
    <name type="common">weeping love grass</name>
    <dbReference type="NCBI Taxonomy" id="38414"/>
    <lineage>
        <taxon>Eukaryota</taxon>
        <taxon>Viridiplantae</taxon>
        <taxon>Streptophyta</taxon>
        <taxon>Embryophyta</taxon>
        <taxon>Tracheophyta</taxon>
        <taxon>Spermatophyta</taxon>
        <taxon>Magnoliopsida</taxon>
        <taxon>Liliopsida</taxon>
        <taxon>Poales</taxon>
        <taxon>Poaceae</taxon>
        <taxon>PACMAD clade</taxon>
        <taxon>Chloridoideae</taxon>
        <taxon>Eragrostideae</taxon>
        <taxon>Eragrostidinae</taxon>
        <taxon>Eragrostis</taxon>
    </lineage>
</organism>
<evidence type="ECO:0000313" key="3">
    <source>
        <dbReference type="Proteomes" id="UP000324897"/>
    </source>
</evidence>
<proteinExistence type="predicted"/>
<dbReference type="AlphaFoldDB" id="A0A5J9T2P9"/>
<accession>A0A5J9T2P9</accession>
<feature type="compositionally biased region" description="Polar residues" evidence="1">
    <location>
        <begin position="24"/>
        <end position="33"/>
    </location>
</feature>
<reference evidence="2 3" key="1">
    <citation type="journal article" date="2019" name="Sci. Rep.">
        <title>A high-quality genome of Eragrostis curvula grass provides insights into Poaceae evolution and supports new strategies to enhance forage quality.</title>
        <authorList>
            <person name="Carballo J."/>
            <person name="Santos B.A.C.M."/>
            <person name="Zappacosta D."/>
            <person name="Garbus I."/>
            <person name="Selva J.P."/>
            <person name="Gallo C.A."/>
            <person name="Diaz A."/>
            <person name="Albertini E."/>
            <person name="Caccamo M."/>
            <person name="Echenique V."/>
        </authorList>
    </citation>
    <scope>NUCLEOTIDE SEQUENCE [LARGE SCALE GENOMIC DNA]</scope>
    <source>
        <strain evidence="3">cv. Victoria</strain>
        <tissue evidence="2">Leaf</tissue>
    </source>
</reference>
<feature type="region of interest" description="Disordered" evidence="1">
    <location>
        <begin position="1"/>
        <end position="38"/>
    </location>
</feature>